<feature type="domain" description="Peptidase metallopeptidase" evidence="6">
    <location>
        <begin position="88"/>
        <end position="241"/>
    </location>
</feature>
<feature type="region of interest" description="Disordered" evidence="5">
    <location>
        <begin position="57"/>
        <end position="82"/>
    </location>
</feature>
<dbReference type="InterPro" id="IPR024079">
    <property type="entry name" value="MetalloPept_cat_dom_sf"/>
</dbReference>
<keyword evidence="8" id="KW-1185">Reference proteome</keyword>
<dbReference type="SMART" id="SM00235">
    <property type="entry name" value="ZnMc"/>
    <property type="match status" value="1"/>
</dbReference>
<name>A0ABW1URZ8_9LACO</name>
<evidence type="ECO:0000313" key="7">
    <source>
        <dbReference type="EMBL" id="MFC6322486.1"/>
    </source>
</evidence>
<evidence type="ECO:0000256" key="4">
    <source>
        <dbReference type="ARBA" id="ARBA00022833"/>
    </source>
</evidence>
<evidence type="ECO:0000256" key="3">
    <source>
        <dbReference type="ARBA" id="ARBA00022801"/>
    </source>
</evidence>
<reference evidence="8" key="1">
    <citation type="journal article" date="2019" name="Int. J. Syst. Evol. Microbiol.">
        <title>The Global Catalogue of Microorganisms (GCM) 10K type strain sequencing project: providing services to taxonomists for standard genome sequencing and annotation.</title>
        <authorList>
            <consortium name="The Broad Institute Genomics Platform"/>
            <consortium name="The Broad Institute Genome Sequencing Center for Infectious Disease"/>
            <person name="Wu L."/>
            <person name="Ma J."/>
        </authorList>
    </citation>
    <scope>NUCLEOTIDE SEQUENCE [LARGE SCALE GENOMIC DNA]</scope>
    <source>
        <strain evidence="8">CCM 8895</strain>
    </source>
</reference>
<evidence type="ECO:0000256" key="2">
    <source>
        <dbReference type="ARBA" id="ARBA00022723"/>
    </source>
</evidence>
<keyword evidence="7" id="KW-0482">Metalloprotease</keyword>
<sequence>MNKSILLLGLVVVGGIAINESNSNTANNIKEEVSSKAHNAASYAQSKMNDFIQNEQTNQTSSTNDPVNQKTKTASESQTTSADQTPILSIMDGFSVDNTYYYHFTKETPAAVRQIFKNAVSAYNDTGLVNLVAGKGTSKQNRITFSIYYKDEGATTSTVELGTGGPKLIYNTADVNKHAINHATASINLNYSESVTTSVAMHEVGHALGLDHSDDMNSVMYPTNKNVTQLSQGDIDGLKNIY</sequence>
<dbReference type="Pfam" id="PF00413">
    <property type="entry name" value="Peptidase_M10"/>
    <property type="match status" value="1"/>
</dbReference>
<accession>A0ABW1URZ8</accession>
<organism evidence="7 8">
    <name type="scientific">Companilactobacillus baiquanensis</name>
    <dbReference type="NCBI Taxonomy" id="2486005"/>
    <lineage>
        <taxon>Bacteria</taxon>
        <taxon>Bacillati</taxon>
        <taxon>Bacillota</taxon>
        <taxon>Bacilli</taxon>
        <taxon>Lactobacillales</taxon>
        <taxon>Lactobacillaceae</taxon>
        <taxon>Companilactobacillus</taxon>
    </lineage>
</organism>
<dbReference type="EMBL" id="JBHSSN010000004">
    <property type="protein sequence ID" value="MFC6322486.1"/>
    <property type="molecule type" value="Genomic_DNA"/>
</dbReference>
<evidence type="ECO:0000313" key="8">
    <source>
        <dbReference type="Proteomes" id="UP001596186"/>
    </source>
</evidence>
<comment type="caution">
    <text evidence="7">The sequence shown here is derived from an EMBL/GenBank/DDBJ whole genome shotgun (WGS) entry which is preliminary data.</text>
</comment>
<dbReference type="Proteomes" id="UP001596186">
    <property type="component" value="Unassembled WGS sequence"/>
</dbReference>
<keyword evidence="1" id="KW-0645">Protease</keyword>
<evidence type="ECO:0000256" key="5">
    <source>
        <dbReference type="SAM" id="MobiDB-lite"/>
    </source>
</evidence>
<dbReference type="SUPFAM" id="SSF55486">
    <property type="entry name" value="Metalloproteases ('zincins'), catalytic domain"/>
    <property type="match status" value="1"/>
</dbReference>
<dbReference type="Gene3D" id="3.40.390.10">
    <property type="entry name" value="Collagenase (Catalytic Domain)"/>
    <property type="match status" value="1"/>
</dbReference>
<evidence type="ECO:0000259" key="6">
    <source>
        <dbReference type="SMART" id="SM00235"/>
    </source>
</evidence>
<dbReference type="EC" id="3.4.24.-" evidence="7"/>
<protein>
    <submittedName>
        <fullName evidence="7">Matrixin family metalloprotease</fullName>
        <ecNumber evidence="7">3.4.24.-</ecNumber>
    </submittedName>
</protein>
<dbReference type="InterPro" id="IPR006026">
    <property type="entry name" value="Peptidase_Metallo"/>
</dbReference>
<keyword evidence="2" id="KW-0479">Metal-binding</keyword>
<keyword evidence="4" id="KW-0862">Zinc</keyword>
<gene>
    <name evidence="7" type="ORF">ACFP1F_01740</name>
</gene>
<dbReference type="GO" id="GO:0008237">
    <property type="term" value="F:metallopeptidase activity"/>
    <property type="evidence" value="ECO:0007669"/>
    <property type="project" value="UniProtKB-KW"/>
</dbReference>
<dbReference type="PANTHER" id="PTHR10201">
    <property type="entry name" value="MATRIX METALLOPROTEINASE"/>
    <property type="match status" value="1"/>
</dbReference>
<keyword evidence="3 7" id="KW-0378">Hydrolase</keyword>
<proteinExistence type="predicted"/>
<dbReference type="RefSeq" id="WP_125593886.1">
    <property type="nucleotide sequence ID" value="NZ_JBHSSN010000004.1"/>
</dbReference>
<dbReference type="InterPro" id="IPR001818">
    <property type="entry name" value="Pept_M10_metallopeptidase"/>
</dbReference>
<evidence type="ECO:0000256" key="1">
    <source>
        <dbReference type="ARBA" id="ARBA00022670"/>
    </source>
</evidence>